<name>A0A1I7WGT5_HETBA</name>
<keyword evidence="1" id="KW-1133">Transmembrane helix</keyword>
<evidence type="ECO:0000256" key="1">
    <source>
        <dbReference type="SAM" id="Phobius"/>
    </source>
</evidence>
<feature type="transmembrane region" description="Helical" evidence="1">
    <location>
        <begin position="240"/>
        <end position="263"/>
    </location>
</feature>
<proteinExistence type="predicted"/>
<evidence type="ECO:0000313" key="3">
    <source>
        <dbReference type="WBParaSite" id="Hba_04202"/>
    </source>
</evidence>
<protein>
    <submittedName>
        <fullName evidence="3">Transmembrane protein</fullName>
    </submittedName>
</protein>
<accession>A0A1I7WGT5</accession>
<dbReference type="Proteomes" id="UP000095283">
    <property type="component" value="Unplaced"/>
</dbReference>
<keyword evidence="2" id="KW-1185">Reference proteome</keyword>
<keyword evidence="1" id="KW-0812">Transmembrane</keyword>
<reference evidence="3" key="1">
    <citation type="submission" date="2016-11" db="UniProtKB">
        <authorList>
            <consortium name="WormBaseParasite"/>
        </authorList>
    </citation>
    <scope>IDENTIFICATION</scope>
</reference>
<feature type="transmembrane region" description="Helical" evidence="1">
    <location>
        <begin position="175"/>
        <end position="199"/>
    </location>
</feature>
<sequence>MGYVNSLVFPRISGLGTFKRNGIFPGEYNLQNLRRKKISINSVSISGCEFIEIKQANAIDEILNTTQLCHMDLLDIFSLSSVRKCAIQNLSLVVLPISMEMTCTLHATYTCQYKNDACQNTGGHCFHLTECLSLSLIIFTFKYCVDCFLSFIFFKTNRNQNATSRHLTFIYGKKLALIVYCVISLLQLVLLKLFVLFFLTVSISWSQFRKCCQVEYPLFLSDRHFEHMVLISLDDFVVEFSGNCTFLLVFYWSRVSAVVFCLLTRSGRLSTARSYLNLNVVGGLFWRGRINIHSMHYI</sequence>
<keyword evidence="1" id="KW-0472">Membrane</keyword>
<feature type="transmembrane region" description="Helical" evidence="1">
    <location>
        <begin position="132"/>
        <end position="154"/>
    </location>
</feature>
<organism evidence="2 3">
    <name type="scientific">Heterorhabditis bacteriophora</name>
    <name type="common">Entomopathogenic nematode worm</name>
    <dbReference type="NCBI Taxonomy" id="37862"/>
    <lineage>
        <taxon>Eukaryota</taxon>
        <taxon>Metazoa</taxon>
        <taxon>Ecdysozoa</taxon>
        <taxon>Nematoda</taxon>
        <taxon>Chromadorea</taxon>
        <taxon>Rhabditida</taxon>
        <taxon>Rhabditina</taxon>
        <taxon>Rhabditomorpha</taxon>
        <taxon>Strongyloidea</taxon>
        <taxon>Heterorhabditidae</taxon>
        <taxon>Heterorhabditis</taxon>
    </lineage>
</organism>
<dbReference type="WBParaSite" id="Hba_04202">
    <property type="protein sequence ID" value="Hba_04202"/>
    <property type="gene ID" value="Hba_04202"/>
</dbReference>
<dbReference type="AlphaFoldDB" id="A0A1I7WGT5"/>
<evidence type="ECO:0000313" key="2">
    <source>
        <dbReference type="Proteomes" id="UP000095283"/>
    </source>
</evidence>